<organism evidence="2 3">
    <name type="scientific">Xenotaenia resolanae</name>
    <dbReference type="NCBI Taxonomy" id="208358"/>
    <lineage>
        <taxon>Eukaryota</taxon>
        <taxon>Metazoa</taxon>
        <taxon>Chordata</taxon>
        <taxon>Craniata</taxon>
        <taxon>Vertebrata</taxon>
        <taxon>Euteleostomi</taxon>
        <taxon>Actinopterygii</taxon>
        <taxon>Neopterygii</taxon>
        <taxon>Teleostei</taxon>
        <taxon>Neoteleostei</taxon>
        <taxon>Acanthomorphata</taxon>
        <taxon>Ovalentaria</taxon>
        <taxon>Atherinomorphae</taxon>
        <taxon>Cyprinodontiformes</taxon>
        <taxon>Goodeidae</taxon>
        <taxon>Xenotaenia</taxon>
    </lineage>
</organism>
<keyword evidence="3" id="KW-1185">Reference proteome</keyword>
<keyword evidence="1" id="KW-1133">Transmembrane helix</keyword>
<evidence type="ECO:0000313" key="2">
    <source>
        <dbReference type="EMBL" id="MEQ2259847.1"/>
    </source>
</evidence>
<reference evidence="2 3" key="1">
    <citation type="submission" date="2021-06" db="EMBL/GenBank/DDBJ databases">
        <authorList>
            <person name="Palmer J.M."/>
        </authorList>
    </citation>
    <scope>NUCLEOTIDE SEQUENCE [LARGE SCALE GENOMIC DNA]</scope>
    <source>
        <strain evidence="2 3">XR_2019</strain>
        <tissue evidence="2">Muscle</tissue>
    </source>
</reference>
<name>A0ABV0VRK2_9TELE</name>
<sequence length="162" mass="18506">MNKTAPSLIHLMVPRLDFFVQGIYFGFWDANYCISKSPTDAKPQVVKVVEQYWAGVEIMTINVISRSLMFWLSDITAANDSPFPLTRVDFPVWSDSTKSFIPHLVGLFFMYCFRAILALVATMRSSREVFRGDGTQLCRLNCHTGAVFCADSHSHLYLFCYH</sequence>
<feature type="transmembrane region" description="Helical" evidence="1">
    <location>
        <begin position="100"/>
        <end position="121"/>
    </location>
</feature>
<keyword evidence="1" id="KW-0812">Transmembrane</keyword>
<proteinExistence type="predicted"/>
<evidence type="ECO:0000313" key="3">
    <source>
        <dbReference type="Proteomes" id="UP001444071"/>
    </source>
</evidence>
<comment type="caution">
    <text evidence="2">The sequence shown here is derived from an EMBL/GenBank/DDBJ whole genome shotgun (WGS) entry which is preliminary data.</text>
</comment>
<protein>
    <submittedName>
        <fullName evidence="2">Uncharacterized protein</fullName>
    </submittedName>
</protein>
<dbReference type="Proteomes" id="UP001444071">
    <property type="component" value="Unassembled WGS sequence"/>
</dbReference>
<keyword evidence="1" id="KW-0472">Membrane</keyword>
<evidence type="ECO:0000256" key="1">
    <source>
        <dbReference type="SAM" id="Phobius"/>
    </source>
</evidence>
<dbReference type="EMBL" id="JAHRIM010007643">
    <property type="protein sequence ID" value="MEQ2259847.1"/>
    <property type="molecule type" value="Genomic_DNA"/>
</dbReference>
<accession>A0ABV0VRK2</accession>
<gene>
    <name evidence="2" type="ORF">XENORESO_020053</name>
</gene>